<dbReference type="RefSeq" id="WP_128686695.1">
    <property type="nucleotide sequence ID" value="NZ_CP029684.2"/>
</dbReference>
<dbReference type="PROSITE" id="PS51900">
    <property type="entry name" value="CB"/>
    <property type="match status" value="1"/>
</dbReference>
<keyword evidence="2 4" id="KW-0238">DNA-binding</keyword>
<evidence type="ECO:0000256" key="3">
    <source>
        <dbReference type="ARBA" id="ARBA00023172"/>
    </source>
</evidence>
<evidence type="ECO:0000259" key="5">
    <source>
        <dbReference type="PROSITE" id="PS51898"/>
    </source>
</evidence>
<organism evidence="7 8">
    <name type="scientific">Oenococcus sicerae</name>
    <dbReference type="NCBI Taxonomy" id="2203724"/>
    <lineage>
        <taxon>Bacteria</taxon>
        <taxon>Bacillati</taxon>
        <taxon>Bacillota</taxon>
        <taxon>Bacilli</taxon>
        <taxon>Lactobacillales</taxon>
        <taxon>Lactobacillaceae</taxon>
        <taxon>Oenococcus</taxon>
    </lineage>
</organism>
<proteinExistence type="inferred from homology"/>
<dbReference type="InterPro" id="IPR002104">
    <property type="entry name" value="Integrase_catalytic"/>
</dbReference>
<accession>A0ABX5QNI3</accession>
<dbReference type="InterPro" id="IPR010998">
    <property type="entry name" value="Integrase_recombinase_N"/>
</dbReference>
<comment type="similarity">
    <text evidence="1">Belongs to the 'phage' integrase family.</text>
</comment>
<evidence type="ECO:0000256" key="4">
    <source>
        <dbReference type="PROSITE-ProRule" id="PRU01248"/>
    </source>
</evidence>
<feature type="domain" description="Tyr recombinase" evidence="5">
    <location>
        <begin position="161"/>
        <end position="339"/>
    </location>
</feature>
<dbReference type="InterPro" id="IPR044068">
    <property type="entry name" value="CB"/>
</dbReference>
<keyword evidence="3" id="KW-0233">DNA recombination</keyword>
<dbReference type="InterPro" id="IPR050090">
    <property type="entry name" value="Tyrosine_recombinase_XerCD"/>
</dbReference>
<reference evidence="7 8" key="1">
    <citation type="journal article" date="2019" name="Syst. Appl. Microbiol.">
        <title>Oenococcus sicerae sp. nov., isolated from French cider.</title>
        <authorList>
            <person name="Cousin F.J."/>
            <person name="Le Guellec R."/>
            <person name="Chagnot C."/>
            <person name="Goux D."/>
            <person name="Dalmasso M."/>
            <person name="Laplace J.M."/>
            <person name="Cretenet M."/>
        </authorList>
    </citation>
    <scope>NUCLEOTIDE SEQUENCE [LARGE SCALE GENOMIC DNA]</scope>
    <source>
        <strain evidence="7 8">UCMA 15228</strain>
    </source>
</reference>
<evidence type="ECO:0000313" key="8">
    <source>
        <dbReference type="Proteomes" id="UP000286907"/>
    </source>
</evidence>
<dbReference type="CDD" id="cd01189">
    <property type="entry name" value="INT_ICEBs1_C_like"/>
    <property type="match status" value="1"/>
</dbReference>
<dbReference type="InterPro" id="IPR011010">
    <property type="entry name" value="DNA_brk_join_enz"/>
</dbReference>
<name>A0ABX5QNI3_9LACO</name>
<evidence type="ECO:0000256" key="2">
    <source>
        <dbReference type="ARBA" id="ARBA00023125"/>
    </source>
</evidence>
<dbReference type="Pfam" id="PF14657">
    <property type="entry name" value="Arm-DNA-bind_4"/>
    <property type="match status" value="1"/>
</dbReference>
<dbReference type="PROSITE" id="PS51898">
    <property type="entry name" value="TYR_RECOMBINASE"/>
    <property type="match status" value="1"/>
</dbReference>
<dbReference type="SUPFAM" id="SSF56349">
    <property type="entry name" value="DNA breaking-rejoining enzymes"/>
    <property type="match status" value="1"/>
</dbReference>
<evidence type="ECO:0000313" key="7">
    <source>
        <dbReference type="EMBL" id="QAS70227.1"/>
    </source>
</evidence>
<dbReference type="InterPro" id="IPR013762">
    <property type="entry name" value="Integrase-like_cat_sf"/>
</dbReference>
<dbReference type="Gene3D" id="1.10.150.130">
    <property type="match status" value="1"/>
</dbReference>
<dbReference type="EMBL" id="CP029684">
    <property type="protein sequence ID" value="QAS70227.1"/>
    <property type="molecule type" value="Genomic_DNA"/>
</dbReference>
<gene>
    <name evidence="7" type="ORF">DLJ48_06670</name>
</gene>
<dbReference type="Proteomes" id="UP000286907">
    <property type="component" value="Chromosome"/>
</dbReference>
<dbReference type="PANTHER" id="PTHR30349:SF64">
    <property type="entry name" value="PROPHAGE INTEGRASE INTD-RELATED"/>
    <property type="match status" value="1"/>
</dbReference>
<keyword evidence="8" id="KW-1185">Reference proteome</keyword>
<dbReference type="InterPro" id="IPR025269">
    <property type="entry name" value="SAM-like_dom"/>
</dbReference>
<dbReference type="InterPro" id="IPR028259">
    <property type="entry name" value="AP2-like_int_N"/>
</dbReference>
<evidence type="ECO:0000256" key="1">
    <source>
        <dbReference type="ARBA" id="ARBA00008857"/>
    </source>
</evidence>
<dbReference type="PANTHER" id="PTHR30349">
    <property type="entry name" value="PHAGE INTEGRASE-RELATED"/>
    <property type="match status" value="1"/>
</dbReference>
<evidence type="ECO:0000259" key="6">
    <source>
        <dbReference type="PROSITE" id="PS51900"/>
    </source>
</evidence>
<dbReference type="Gene3D" id="1.10.443.10">
    <property type="entry name" value="Intergrase catalytic core"/>
    <property type="match status" value="1"/>
</dbReference>
<dbReference type="Pfam" id="PF13102">
    <property type="entry name" value="Phage_int_SAM_5"/>
    <property type="match status" value="1"/>
</dbReference>
<feature type="domain" description="Core-binding (CB)" evidence="6">
    <location>
        <begin position="57"/>
        <end position="137"/>
    </location>
</feature>
<sequence>MTSFYQRGKTWTANVSFYQDGLRKRKTKSGFALKKDAKKWASEIENTSLSATASSDRLLSDYFESWFKTYKADKANKTILQYQNTLNDIKKFMPAATLVDFTRKDFQTFLNKFGQNRSKETVAKRKVQIAGALRDAYADHLIKEDPTQRLNIFYTRPSKDPDLKFLEKASIIKILSETSKRLSLTNFLITTALLSGGRFSELRALIDSDIDPVKRTISINKSVDEITGQDKETKNKSSIRTISMPDSWWEQYRSYQHDGERLFEISNNAANKALRLLLQRLKIKQVTFHALRHSHASLLLADDISIQYVSERLGHANVAITESVYAHLLANKRLSEESKAMKKLNNL</sequence>
<protein>
    <submittedName>
        <fullName evidence="7">Tyrosine-type recombinase/integrase</fullName>
    </submittedName>
</protein>
<dbReference type="Pfam" id="PF00589">
    <property type="entry name" value="Phage_integrase"/>
    <property type="match status" value="1"/>
</dbReference>